<sequence>FEAIKHLLQAFSFMGIPKELKTDNGPTYTSKEFRISLQQWEVGHKKGIPYSPTGQAIVERTHRE</sequence>
<dbReference type="GO" id="GO:0035613">
    <property type="term" value="F:RNA stem-loop binding"/>
    <property type="evidence" value="ECO:0007669"/>
    <property type="project" value="TreeGrafter"/>
</dbReference>
<dbReference type="OrthoDB" id="9359997at2759"/>
<reference evidence="8 9" key="1">
    <citation type="submission" date="2019-09" db="EMBL/GenBank/DDBJ databases">
        <title>Bird 10,000 Genomes (B10K) Project - Family phase.</title>
        <authorList>
            <person name="Zhang G."/>
        </authorList>
    </citation>
    <scope>NUCLEOTIDE SEQUENCE [LARGE SCALE GENOMIC DNA]</scope>
    <source>
        <strain evidence="8">B10K-DU-001-35</strain>
        <tissue evidence="8">Muscle</tissue>
    </source>
</reference>
<evidence type="ECO:0000256" key="4">
    <source>
        <dbReference type="ARBA" id="ARBA00022759"/>
    </source>
</evidence>
<keyword evidence="1" id="KW-0808">Transferase</keyword>
<keyword evidence="9" id="KW-1185">Reference proteome</keyword>
<feature type="non-terminal residue" evidence="8">
    <location>
        <position position="64"/>
    </location>
</feature>
<evidence type="ECO:0000256" key="6">
    <source>
        <dbReference type="ARBA" id="ARBA00022918"/>
    </source>
</evidence>
<evidence type="ECO:0000256" key="2">
    <source>
        <dbReference type="ARBA" id="ARBA00022695"/>
    </source>
</evidence>
<keyword evidence="6" id="KW-0695">RNA-directed DNA polymerase</keyword>
<dbReference type="PANTHER" id="PTHR41694:SF3">
    <property type="entry name" value="RNA-DIRECTED DNA POLYMERASE-RELATED"/>
    <property type="match status" value="1"/>
</dbReference>
<dbReference type="InterPro" id="IPR012337">
    <property type="entry name" value="RNaseH-like_sf"/>
</dbReference>
<dbReference type="GO" id="GO:0003964">
    <property type="term" value="F:RNA-directed DNA polymerase activity"/>
    <property type="evidence" value="ECO:0007669"/>
    <property type="project" value="UniProtKB-KW"/>
</dbReference>
<keyword evidence="5" id="KW-0378">Hydrolase</keyword>
<gene>
    <name evidence="8" type="primary">Ervk6_0</name>
    <name evidence="8" type="ORF">LEPASP_R16019</name>
</gene>
<dbReference type="PROSITE" id="PS50994">
    <property type="entry name" value="INTEGRASE"/>
    <property type="match status" value="1"/>
</dbReference>
<dbReference type="AlphaFoldDB" id="A0A7L0URN4"/>
<dbReference type="SUPFAM" id="SSF53098">
    <property type="entry name" value="Ribonuclease H-like"/>
    <property type="match status" value="1"/>
</dbReference>
<dbReference type="PANTHER" id="PTHR41694">
    <property type="entry name" value="ENDOGENOUS RETROVIRUS GROUP K MEMBER POL PROTEIN"/>
    <property type="match status" value="1"/>
</dbReference>
<evidence type="ECO:0000256" key="5">
    <source>
        <dbReference type="ARBA" id="ARBA00022801"/>
    </source>
</evidence>
<evidence type="ECO:0000256" key="1">
    <source>
        <dbReference type="ARBA" id="ARBA00022679"/>
    </source>
</evidence>
<proteinExistence type="predicted"/>
<dbReference type="Pfam" id="PF00665">
    <property type="entry name" value="rve"/>
    <property type="match status" value="1"/>
</dbReference>
<feature type="domain" description="Integrase catalytic" evidence="7">
    <location>
        <begin position="1"/>
        <end position="64"/>
    </location>
</feature>
<keyword evidence="4" id="KW-0255">Endonuclease</keyword>
<protein>
    <submittedName>
        <fullName evidence="8">POK6 protein</fullName>
    </submittedName>
</protein>
<feature type="non-terminal residue" evidence="8">
    <location>
        <position position="1"/>
    </location>
</feature>
<dbReference type="GO" id="GO:0016787">
    <property type="term" value="F:hydrolase activity"/>
    <property type="evidence" value="ECO:0007669"/>
    <property type="project" value="UniProtKB-KW"/>
</dbReference>
<dbReference type="InterPro" id="IPR001584">
    <property type="entry name" value="Integrase_cat-core"/>
</dbReference>
<evidence type="ECO:0000313" key="8">
    <source>
        <dbReference type="EMBL" id="NXL69776.1"/>
    </source>
</evidence>
<evidence type="ECO:0000259" key="7">
    <source>
        <dbReference type="PROSITE" id="PS50994"/>
    </source>
</evidence>
<dbReference type="InterPro" id="IPR036397">
    <property type="entry name" value="RNaseH_sf"/>
</dbReference>
<dbReference type="Gene3D" id="3.30.420.10">
    <property type="entry name" value="Ribonuclease H-like superfamily/Ribonuclease H"/>
    <property type="match status" value="1"/>
</dbReference>
<dbReference type="EMBL" id="VXAX01000415">
    <property type="protein sequence ID" value="NXL69776.1"/>
    <property type="molecule type" value="Genomic_DNA"/>
</dbReference>
<dbReference type="GO" id="GO:0004519">
    <property type="term" value="F:endonuclease activity"/>
    <property type="evidence" value="ECO:0007669"/>
    <property type="project" value="UniProtKB-KW"/>
</dbReference>
<organism evidence="8 9">
    <name type="scientific">Leptocoma aspasia</name>
    <dbReference type="NCBI Taxonomy" id="2585812"/>
    <lineage>
        <taxon>Eukaryota</taxon>
        <taxon>Metazoa</taxon>
        <taxon>Chordata</taxon>
        <taxon>Craniata</taxon>
        <taxon>Vertebrata</taxon>
        <taxon>Euteleostomi</taxon>
        <taxon>Archelosauria</taxon>
        <taxon>Archosauria</taxon>
        <taxon>Dinosauria</taxon>
        <taxon>Saurischia</taxon>
        <taxon>Theropoda</taxon>
        <taxon>Coelurosauria</taxon>
        <taxon>Aves</taxon>
        <taxon>Neognathae</taxon>
        <taxon>Neoaves</taxon>
        <taxon>Telluraves</taxon>
        <taxon>Australaves</taxon>
        <taxon>Passeriformes</taxon>
        <taxon>Passeroidea</taxon>
        <taxon>Nectariniidae</taxon>
        <taxon>Leptocoma</taxon>
    </lineage>
</organism>
<evidence type="ECO:0000313" key="9">
    <source>
        <dbReference type="Proteomes" id="UP000558164"/>
    </source>
</evidence>
<comment type="caution">
    <text evidence="8">The sequence shown here is derived from an EMBL/GenBank/DDBJ whole genome shotgun (WGS) entry which is preliminary data.</text>
</comment>
<dbReference type="GO" id="GO:0015074">
    <property type="term" value="P:DNA integration"/>
    <property type="evidence" value="ECO:0007669"/>
    <property type="project" value="InterPro"/>
</dbReference>
<keyword evidence="2" id="KW-0548">Nucleotidyltransferase</keyword>
<dbReference type="Proteomes" id="UP000558164">
    <property type="component" value="Unassembled WGS sequence"/>
</dbReference>
<name>A0A7L0URN4_9PASE</name>
<accession>A0A7L0URN4</accession>
<evidence type="ECO:0000256" key="3">
    <source>
        <dbReference type="ARBA" id="ARBA00022722"/>
    </source>
</evidence>
<keyword evidence="3" id="KW-0540">Nuclease</keyword>